<dbReference type="Proteomes" id="UP001447188">
    <property type="component" value="Unassembled WGS sequence"/>
</dbReference>
<reference evidence="9 10" key="1">
    <citation type="submission" date="2024-02" db="EMBL/GenBank/DDBJ databases">
        <title>Discinaceae phylogenomics.</title>
        <authorList>
            <person name="Dirks A.C."/>
            <person name="James T.Y."/>
        </authorList>
    </citation>
    <scope>NUCLEOTIDE SEQUENCE [LARGE SCALE GENOMIC DNA]</scope>
    <source>
        <strain evidence="9 10">ACD0624</strain>
    </source>
</reference>
<sequence>MPPKRKTPLSENAPSSKRVRIASPTSRQTRPPQNPDIEDTIAVSDTPAKRGPGRLKRNPAVPTTPKPVRKRAPRKTAPTPTPRKVRSTQHQEHQEPEDGLASEDGEGSPDDSELPLPALDMIVGKDRESLSLPAASSSDELASAQLRANPTPRRRAIRKPRITYKSRRSSLLSRDEAASSDSDPEVDPISITKSSPIMSSKRSVPAPSTPATTIKPRSRPPRARKKSAPEAPVSMNVAPLAAMEVTPSAGPRTRGGRLSYGSLHETDAEGEDDDEDVVGVDGRIEIVTTTVVPVVTTPGTAYKVRANRRKSLPTPAKESVRLDGMVDPFAVPERGSIEVNGGATAINVANQQQFSQKSLKALKKRIMGKLTGRKPCKLVGIAEEEMHVRKLLEQTVVAGEGNSMLIIGARGSGKTTLVETAISDLREEHGSEFLVVRLNGFLQTDDKIALKEIWRQLGVEMELDEKDQPKTNFADTLSSILAILSHPDELKAPDEDQDVPNNTTTLSVIFLLEEFDLFAGHPRQTLLYNLFDIAQSRKAPIAVIGTTTRIDVTETLEKRVKSRFSHRTIHLRNPATLGSFWAVCKEGLGIDMDELDADTTVPEEEREACEAWNTHIESLYKEDKSFQRVLKRVFAQSKDVKAFFNACVLPVATLPSSSVFPSGADFTAAATSLSEPDSILSILEGLTDLGLTLLIAAARLDIVSDTDTCNFSMAYDEYVTLTSSLKVQNSVGGVTAGRLWGKEVALGAWERLGEYGVLTPAVLGVAGQGRQGGMGREGRMWRVEVGLGEVGACLERGSAGQGRGGLGKWCREV</sequence>
<evidence type="ECO:0000259" key="8">
    <source>
        <dbReference type="SMART" id="SM00382"/>
    </source>
</evidence>
<feature type="compositionally biased region" description="Basic residues" evidence="7">
    <location>
        <begin position="216"/>
        <end position="226"/>
    </location>
</feature>
<feature type="domain" description="AAA+ ATPase" evidence="8">
    <location>
        <begin position="400"/>
        <end position="574"/>
    </location>
</feature>
<dbReference type="Gene3D" id="3.40.50.300">
    <property type="entry name" value="P-loop containing nucleotide triphosphate hydrolases"/>
    <property type="match status" value="1"/>
</dbReference>
<dbReference type="InterPro" id="IPR016527">
    <property type="entry name" value="ORC4"/>
</dbReference>
<feature type="compositionally biased region" description="Basic residues" evidence="7">
    <location>
        <begin position="152"/>
        <end position="168"/>
    </location>
</feature>
<evidence type="ECO:0000256" key="4">
    <source>
        <dbReference type="ARBA" id="ARBA00022705"/>
    </source>
</evidence>
<gene>
    <name evidence="9" type="primary">ORC4</name>
    <name evidence="9" type="ORF">Q9L58_006360</name>
</gene>
<evidence type="ECO:0000256" key="7">
    <source>
        <dbReference type="SAM" id="MobiDB-lite"/>
    </source>
</evidence>
<protein>
    <recommendedName>
        <fullName evidence="3">Origin recognition complex subunit 4</fullName>
    </recommendedName>
</protein>
<comment type="similarity">
    <text evidence="2">Belongs to the ORC4 family.</text>
</comment>
<dbReference type="Pfam" id="PF14629">
    <property type="entry name" value="ORC4_C"/>
    <property type="match status" value="1"/>
</dbReference>
<keyword evidence="5" id="KW-0238">DNA-binding</keyword>
<dbReference type="SUPFAM" id="SSF52540">
    <property type="entry name" value="P-loop containing nucleoside triphosphate hydrolases"/>
    <property type="match status" value="1"/>
</dbReference>
<feature type="region of interest" description="Disordered" evidence="7">
    <location>
        <begin position="1"/>
        <end position="275"/>
    </location>
</feature>
<evidence type="ECO:0000313" key="10">
    <source>
        <dbReference type="Proteomes" id="UP001447188"/>
    </source>
</evidence>
<evidence type="ECO:0000313" key="9">
    <source>
        <dbReference type="EMBL" id="KAL0634695.1"/>
    </source>
</evidence>
<feature type="compositionally biased region" description="Acidic residues" evidence="7">
    <location>
        <begin position="97"/>
        <end position="113"/>
    </location>
</feature>
<proteinExistence type="inferred from homology"/>
<accession>A0ABR3GFL0</accession>
<dbReference type="PANTHER" id="PTHR12087">
    <property type="entry name" value="ORIGIN RECOGNITION COMPLEX SUBUNIT 4"/>
    <property type="match status" value="1"/>
</dbReference>
<keyword evidence="10" id="KW-1185">Reference proteome</keyword>
<feature type="compositionally biased region" description="Polar residues" evidence="7">
    <location>
        <begin position="191"/>
        <end position="202"/>
    </location>
</feature>
<keyword evidence="6" id="KW-0539">Nucleus</keyword>
<dbReference type="SMART" id="SM00382">
    <property type="entry name" value="AAA"/>
    <property type="match status" value="1"/>
</dbReference>
<dbReference type="InterPro" id="IPR027417">
    <property type="entry name" value="P-loop_NTPase"/>
</dbReference>
<comment type="subcellular location">
    <subcellularLocation>
        <location evidence="1">Nucleus</location>
    </subcellularLocation>
</comment>
<dbReference type="InterPro" id="IPR032705">
    <property type="entry name" value="ORC4_C"/>
</dbReference>
<evidence type="ECO:0000256" key="2">
    <source>
        <dbReference type="ARBA" id="ARBA00005334"/>
    </source>
</evidence>
<evidence type="ECO:0000256" key="1">
    <source>
        <dbReference type="ARBA" id="ARBA00004123"/>
    </source>
</evidence>
<evidence type="ECO:0000256" key="5">
    <source>
        <dbReference type="ARBA" id="ARBA00023125"/>
    </source>
</evidence>
<dbReference type="InterPro" id="IPR003959">
    <property type="entry name" value="ATPase_AAA_core"/>
</dbReference>
<evidence type="ECO:0000256" key="3">
    <source>
        <dbReference type="ARBA" id="ARBA00019083"/>
    </source>
</evidence>
<dbReference type="Pfam" id="PF00004">
    <property type="entry name" value="AAA"/>
    <property type="match status" value="1"/>
</dbReference>
<organism evidence="9 10">
    <name type="scientific">Discina gigas</name>
    <dbReference type="NCBI Taxonomy" id="1032678"/>
    <lineage>
        <taxon>Eukaryota</taxon>
        <taxon>Fungi</taxon>
        <taxon>Dikarya</taxon>
        <taxon>Ascomycota</taxon>
        <taxon>Pezizomycotina</taxon>
        <taxon>Pezizomycetes</taxon>
        <taxon>Pezizales</taxon>
        <taxon>Discinaceae</taxon>
        <taxon>Discina</taxon>
    </lineage>
</organism>
<dbReference type="EMBL" id="JBBBZM010000087">
    <property type="protein sequence ID" value="KAL0634695.1"/>
    <property type="molecule type" value="Genomic_DNA"/>
</dbReference>
<dbReference type="PANTHER" id="PTHR12087:SF0">
    <property type="entry name" value="ORIGIN RECOGNITION COMPLEX SUBUNIT 4"/>
    <property type="match status" value="1"/>
</dbReference>
<name>A0ABR3GFL0_9PEZI</name>
<comment type="caution">
    <text evidence="9">The sequence shown here is derived from an EMBL/GenBank/DDBJ whole genome shotgun (WGS) entry which is preliminary data.</text>
</comment>
<evidence type="ECO:0000256" key="6">
    <source>
        <dbReference type="ARBA" id="ARBA00023242"/>
    </source>
</evidence>
<dbReference type="InterPro" id="IPR003593">
    <property type="entry name" value="AAA+_ATPase"/>
</dbReference>
<keyword evidence="4" id="KW-0235">DNA replication</keyword>